<name>A0AC61RCB8_9BACT</name>
<keyword evidence="2" id="KW-1185">Reference proteome</keyword>
<dbReference type="Proteomes" id="UP000306319">
    <property type="component" value="Unassembled WGS sequence"/>
</dbReference>
<sequence>MKRMLLTVMLAWICIVGAWSQNANRNGFFLEAAFGGIVGKTPQVAFSVDNYNLKAHTLTGTMVSFALGPRFRISNMAAYELVLELQSPLNAFTSQPTAKLLPIGFRFTSRELFANFSLYGTIRIGGAVGFKGNGNVDLTLPNMPKQDITIHSDSSPTGGPVASLGLGMNITTHFYAGLTWDMQYLFKQYRGLKEENCMWGMVGVRAGYRF</sequence>
<gene>
    <name evidence="1" type="ORF">E5331_19165</name>
</gene>
<evidence type="ECO:0000313" key="2">
    <source>
        <dbReference type="Proteomes" id="UP000306319"/>
    </source>
</evidence>
<accession>A0AC61RCB8</accession>
<dbReference type="EMBL" id="SRYB01000047">
    <property type="protein sequence ID" value="TGY75969.1"/>
    <property type="molecule type" value="Genomic_DNA"/>
</dbReference>
<proteinExistence type="predicted"/>
<reference evidence="1" key="1">
    <citation type="submission" date="2019-04" db="EMBL/GenBank/DDBJ databases">
        <title>Microbes associate with the intestines of laboratory mice.</title>
        <authorList>
            <person name="Navarre W."/>
            <person name="Wong E."/>
            <person name="Huang K."/>
            <person name="Tropini C."/>
            <person name="Ng K."/>
            <person name="Yu B."/>
        </authorList>
    </citation>
    <scope>NUCLEOTIDE SEQUENCE</scope>
    <source>
        <strain evidence="1">NM04_E33</strain>
    </source>
</reference>
<protein>
    <submittedName>
        <fullName evidence="1">Uncharacterized protein</fullName>
    </submittedName>
</protein>
<comment type="caution">
    <text evidence="1">The sequence shown here is derived from an EMBL/GenBank/DDBJ whole genome shotgun (WGS) entry which is preliminary data.</text>
</comment>
<evidence type="ECO:0000313" key="1">
    <source>
        <dbReference type="EMBL" id="TGY75969.1"/>
    </source>
</evidence>
<organism evidence="1 2">
    <name type="scientific">Lepagella muris</name>
    <dbReference type="NCBI Taxonomy" id="3032870"/>
    <lineage>
        <taxon>Bacteria</taxon>
        <taxon>Pseudomonadati</taxon>
        <taxon>Bacteroidota</taxon>
        <taxon>Bacteroidia</taxon>
        <taxon>Bacteroidales</taxon>
        <taxon>Muribaculaceae</taxon>
        <taxon>Lepagella</taxon>
    </lineage>
</organism>